<comment type="caution">
    <text evidence="1">The sequence shown here is derived from an EMBL/GenBank/DDBJ whole genome shotgun (WGS) entry which is preliminary data.</text>
</comment>
<dbReference type="InterPro" id="IPR008978">
    <property type="entry name" value="HSP20-like_chaperone"/>
</dbReference>
<dbReference type="Proteomes" id="UP000255036">
    <property type="component" value="Unassembled WGS sequence"/>
</dbReference>
<organism evidence="1 2">
    <name type="scientific">Anaerosacchariphilus polymeriproducens</name>
    <dbReference type="NCBI Taxonomy" id="1812858"/>
    <lineage>
        <taxon>Bacteria</taxon>
        <taxon>Bacillati</taxon>
        <taxon>Bacillota</taxon>
        <taxon>Clostridia</taxon>
        <taxon>Lachnospirales</taxon>
        <taxon>Lachnospiraceae</taxon>
        <taxon>Anaerosacchariphilus</taxon>
    </lineage>
</organism>
<proteinExistence type="predicted"/>
<keyword evidence="2" id="KW-1185">Reference proteome</keyword>
<dbReference type="CDD" id="cd00298">
    <property type="entry name" value="ACD_sHsps_p23-like"/>
    <property type="match status" value="1"/>
</dbReference>
<evidence type="ECO:0000313" key="2">
    <source>
        <dbReference type="Proteomes" id="UP000255036"/>
    </source>
</evidence>
<gene>
    <name evidence="1" type="ORF">DWV06_01740</name>
</gene>
<dbReference type="EMBL" id="QRCT01000009">
    <property type="protein sequence ID" value="RDU24976.1"/>
    <property type="molecule type" value="Genomic_DNA"/>
</dbReference>
<name>A0A371AZJ4_9FIRM</name>
<dbReference type="SUPFAM" id="SSF49764">
    <property type="entry name" value="HSP20-like chaperones"/>
    <property type="match status" value="1"/>
</dbReference>
<dbReference type="OrthoDB" id="9811615at2"/>
<reference evidence="1 2" key="1">
    <citation type="submission" date="2018-07" db="EMBL/GenBank/DDBJ databases">
        <title>Anaerosacharophilus polymeroproducens gen. nov. sp. nov., an anaerobic bacterium isolated from salt field.</title>
        <authorList>
            <person name="Kim W."/>
            <person name="Yang S.-H."/>
            <person name="Oh J."/>
            <person name="Lee J.-H."/>
            <person name="Kwon K.K."/>
        </authorList>
    </citation>
    <scope>NUCLEOTIDE SEQUENCE [LARGE SCALE GENOMIC DNA]</scope>
    <source>
        <strain evidence="1 2">MCWD5</strain>
    </source>
</reference>
<protein>
    <submittedName>
        <fullName evidence="1">Uncharacterized protein</fullName>
    </submittedName>
</protein>
<evidence type="ECO:0000313" key="1">
    <source>
        <dbReference type="EMBL" id="RDU24976.1"/>
    </source>
</evidence>
<accession>A0A371AZJ4</accession>
<sequence>MGSNDDNRNDVKGPFNNLMKGLEGILGVVDDLIVNGENFKNLSGEIELPSQNKVKTHYDMTIKTGLNEVHTNSKFVKNSQMKIEPSIDIYEEEMGYQVIVLTSNVAENDIKIFSNDNRLIFEASNAEVIYYKEITLPCMIDDQKLVWTHKNGVTEITIGK</sequence>
<dbReference type="AlphaFoldDB" id="A0A371AZJ4"/>
<dbReference type="RefSeq" id="WP_115480460.1">
    <property type="nucleotide sequence ID" value="NZ_QRCT01000009.1"/>
</dbReference>
<dbReference type="Gene3D" id="2.60.40.790">
    <property type="match status" value="1"/>
</dbReference>